<organism evidence="1 2">
    <name type="scientific">Candidatus Korobacter versatilis</name>
    <dbReference type="NCBI Taxonomy" id="658062"/>
    <lineage>
        <taxon>Bacteria</taxon>
        <taxon>Pseudomonadati</taxon>
        <taxon>Acidobacteriota</taxon>
        <taxon>Terriglobia</taxon>
        <taxon>Terriglobales</taxon>
        <taxon>Candidatus Korobacteraceae</taxon>
        <taxon>Candidatus Korobacter</taxon>
    </lineage>
</organism>
<gene>
    <name evidence="1" type="ORF">HYX28_06350</name>
</gene>
<evidence type="ECO:0000313" key="1">
    <source>
        <dbReference type="EMBL" id="MBI2678383.1"/>
    </source>
</evidence>
<dbReference type="EMBL" id="JACPNR010000008">
    <property type="protein sequence ID" value="MBI2678383.1"/>
    <property type="molecule type" value="Genomic_DNA"/>
</dbReference>
<comment type="caution">
    <text evidence="1">The sequence shown here is derived from an EMBL/GenBank/DDBJ whole genome shotgun (WGS) entry which is preliminary data.</text>
</comment>
<proteinExistence type="predicted"/>
<name>A0A932A7Y7_9BACT</name>
<protein>
    <submittedName>
        <fullName evidence="1">Uncharacterized protein</fullName>
    </submittedName>
</protein>
<dbReference type="AlphaFoldDB" id="A0A932A7Y7"/>
<sequence>MTGEAIARHRIYIIESSDPQFDDLYHGIVKGFSNRALDLMRPYSVMLVNKNSRAVVAYVLIWEFVREDGSTFQKESRFVQEGAFLDGTVRHYSGPGSRAGVLIEGSSQRLASPMFNLAESSDLTAWADSSLRQLDRVESVQKELSQLKGISVSVDGAFFEDGTFVGPDRSGFFSAFKAEFNAKQDLLTEILADVHRGSKRQETLAKLKGIGEPASALSSDSEYEKNRKAFAKEMFATFDVGFDTGRAYAYQASYKLRPSFRKSE</sequence>
<dbReference type="Proteomes" id="UP000779809">
    <property type="component" value="Unassembled WGS sequence"/>
</dbReference>
<evidence type="ECO:0000313" key="2">
    <source>
        <dbReference type="Proteomes" id="UP000779809"/>
    </source>
</evidence>
<accession>A0A932A7Y7</accession>
<reference evidence="1" key="1">
    <citation type="submission" date="2020-07" db="EMBL/GenBank/DDBJ databases">
        <title>Huge and variable diversity of episymbiotic CPR bacteria and DPANN archaea in groundwater ecosystems.</title>
        <authorList>
            <person name="He C.Y."/>
            <person name="Keren R."/>
            <person name="Whittaker M."/>
            <person name="Farag I.F."/>
            <person name="Doudna J."/>
            <person name="Cate J.H.D."/>
            <person name="Banfield J.F."/>
        </authorList>
    </citation>
    <scope>NUCLEOTIDE SEQUENCE</scope>
    <source>
        <strain evidence="1">NC_groundwater_580_Pr5_B-0.1um_64_19</strain>
    </source>
</reference>